<evidence type="ECO:0000256" key="3">
    <source>
        <dbReference type="ARBA" id="ARBA00022448"/>
    </source>
</evidence>
<keyword evidence="10" id="KW-1185">Reference proteome</keyword>
<gene>
    <name evidence="9" type="ORF">RNJ44_03453</name>
</gene>
<protein>
    <submittedName>
        <fullName evidence="9">Vacuolar protein sorting-associated protein 52</fullName>
    </submittedName>
</protein>
<evidence type="ECO:0000313" key="10">
    <source>
        <dbReference type="Proteomes" id="UP001623330"/>
    </source>
</evidence>
<accession>A0ABR4NWX9</accession>
<dbReference type="Proteomes" id="UP001623330">
    <property type="component" value="Unassembled WGS sequence"/>
</dbReference>
<dbReference type="Pfam" id="PF20655">
    <property type="entry name" value="Vps52_C"/>
    <property type="match status" value="1"/>
</dbReference>
<dbReference type="PANTHER" id="PTHR14190">
    <property type="entry name" value="SUPPRESSOR OF ACTIN MUTATIONS 2/VACUOLAR PROTEIN SORTING 52"/>
    <property type="match status" value="1"/>
</dbReference>
<dbReference type="InterPro" id="IPR048319">
    <property type="entry name" value="Vps52_CC"/>
</dbReference>
<sequence>METLFQTLGTTRESLGDVKGETSDIYEEFVVEHNRLGGLANQKLWEEREHLEERRQNIERTVEQVLPPLKTYLNEFQEQLSSHTSDLDQIREKSQYLKTLLEFNSEKLKNISPLVNDLIIPPEVIQDILHGKINESWQENIDFIRDKKVIYDKYKKDDSNCLKPKDFKDLCDILGFLNMAILERSKKFIIFKIKSLRSNIPIASQKLQYDLMNVSKLFQFMVENNLSMALELRQAYAYTMRWYYHSYFARYIRSLTILRYKSIDYHYILGNGLTVSPNGMGGDASASFGFSSYLMPTSFTTSAVSSDDINNYFQVEKRIDLLTKEDNTVMVSQIAETNQRENYLEIGYKNLNLAILDNCSSEYKFLASFFRVDAKSNDELNGLLEKIFQPTFTQAIEFTEQLIQSTYDIFGILISIRITNLLQFECSRRELPSVIDNFLNSQLITLWPKFQQLVDVQCQNIRKVTILTRSKESADNLTTPHELTIQFGKMLFSLLTLSVSHKNNIDERSEPLYQSISRIRNEFETVMTKLSKMTASPEQFLGTNYLYLYNILLQQRLSHMSREAGLTPAVDEGKFVHESDEQSKNSEVPLIIRESEHHFKALVEAFNKK</sequence>
<evidence type="ECO:0000256" key="5">
    <source>
        <dbReference type="ARBA" id="ARBA00023034"/>
    </source>
</evidence>
<dbReference type="InterPro" id="IPR007258">
    <property type="entry name" value="Vps52"/>
</dbReference>
<name>A0ABR4NWX9_9SACH</name>
<feature type="coiled-coil region" evidence="6">
    <location>
        <begin position="41"/>
        <end position="93"/>
    </location>
</feature>
<evidence type="ECO:0000256" key="4">
    <source>
        <dbReference type="ARBA" id="ARBA00022927"/>
    </source>
</evidence>
<dbReference type="Pfam" id="PF04129">
    <property type="entry name" value="Vps52_CC"/>
    <property type="match status" value="1"/>
</dbReference>
<evidence type="ECO:0000259" key="7">
    <source>
        <dbReference type="Pfam" id="PF04129"/>
    </source>
</evidence>
<keyword evidence="6" id="KW-0175">Coiled coil</keyword>
<comment type="subcellular location">
    <subcellularLocation>
        <location evidence="1">Golgi apparatus</location>
        <location evidence="1">trans-Golgi network</location>
    </subcellularLocation>
</comment>
<organism evidence="9 10">
    <name type="scientific">Nakaseomyces bracarensis</name>
    <dbReference type="NCBI Taxonomy" id="273131"/>
    <lineage>
        <taxon>Eukaryota</taxon>
        <taxon>Fungi</taxon>
        <taxon>Dikarya</taxon>
        <taxon>Ascomycota</taxon>
        <taxon>Saccharomycotina</taxon>
        <taxon>Saccharomycetes</taxon>
        <taxon>Saccharomycetales</taxon>
        <taxon>Saccharomycetaceae</taxon>
        <taxon>Nakaseomyces</taxon>
    </lineage>
</organism>
<evidence type="ECO:0000256" key="1">
    <source>
        <dbReference type="ARBA" id="ARBA00004601"/>
    </source>
</evidence>
<dbReference type="EMBL" id="JBEVYD010000004">
    <property type="protein sequence ID" value="KAL3233413.1"/>
    <property type="molecule type" value="Genomic_DNA"/>
</dbReference>
<dbReference type="InterPro" id="IPR048361">
    <property type="entry name" value="Vps52_C"/>
</dbReference>
<evidence type="ECO:0000313" key="9">
    <source>
        <dbReference type="EMBL" id="KAL3233413.1"/>
    </source>
</evidence>
<evidence type="ECO:0000259" key="8">
    <source>
        <dbReference type="Pfam" id="PF20655"/>
    </source>
</evidence>
<comment type="caution">
    <text evidence="9">The sequence shown here is derived from an EMBL/GenBank/DDBJ whole genome shotgun (WGS) entry which is preliminary data.</text>
</comment>
<comment type="similarity">
    <text evidence="2">Belongs to the VPS52 family.</text>
</comment>
<feature type="domain" description="Vps52 C-terminal" evidence="8">
    <location>
        <begin position="299"/>
        <end position="557"/>
    </location>
</feature>
<evidence type="ECO:0000256" key="2">
    <source>
        <dbReference type="ARBA" id="ARBA00008180"/>
    </source>
</evidence>
<dbReference type="PANTHER" id="PTHR14190:SF7">
    <property type="entry name" value="VACUOLAR PROTEIN SORTING-ASSOCIATED PROTEIN 52 HOMOLOG"/>
    <property type="match status" value="1"/>
</dbReference>
<reference evidence="9 10" key="1">
    <citation type="submission" date="2024-05" db="EMBL/GenBank/DDBJ databases">
        <title>Long read based assembly of the Candida bracarensis genome reveals expanded adhesin content.</title>
        <authorList>
            <person name="Marcet-Houben M."/>
            <person name="Ksiezopolska E."/>
            <person name="Gabaldon T."/>
        </authorList>
    </citation>
    <scope>NUCLEOTIDE SEQUENCE [LARGE SCALE GENOMIC DNA]</scope>
    <source>
        <strain evidence="9 10">CBM6</strain>
    </source>
</reference>
<proteinExistence type="inferred from homology"/>
<evidence type="ECO:0000256" key="6">
    <source>
        <dbReference type="SAM" id="Coils"/>
    </source>
</evidence>
<keyword evidence="4" id="KW-0653">Protein transport</keyword>
<keyword evidence="5" id="KW-0333">Golgi apparatus</keyword>
<feature type="domain" description="Vps52 coiled-coil" evidence="7">
    <location>
        <begin position="53"/>
        <end position="221"/>
    </location>
</feature>
<keyword evidence="3" id="KW-0813">Transport</keyword>